<name>A0A1S1M6Z8_MYCCH</name>
<evidence type="ECO:0000313" key="6">
    <source>
        <dbReference type="Proteomes" id="UP000179441"/>
    </source>
</evidence>
<dbReference type="GO" id="GO:0008233">
    <property type="term" value="F:peptidase activity"/>
    <property type="evidence" value="ECO:0007669"/>
    <property type="project" value="UniProtKB-KW"/>
</dbReference>
<sequence length="179" mass="19747">MNYEVKFRTAELSSGAGRTIFGIAVPYGQVTEINDYGGQFRERFEYGAFRKSIAERGHKVRLLTSHDSRTLAIGRAVELVEKPDGLHASFEVAETRAGDEALELVRSGTVDSFSVGFSLMRERVDDDNVHTVTEAILREVSLVNFPAYEGAVVGGVRSAAHSLVIPRSVAQAWIDLMNW</sequence>
<evidence type="ECO:0000313" key="5">
    <source>
        <dbReference type="EMBL" id="OHU77665.1"/>
    </source>
</evidence>
<dbReference type="Proteomes" id="UP000179441">
    <property type="component" value="Unassembled WGS sequence"/>
</dbReference>
<evidence type="ECO:0000256" key="2">
    <source>
        <dbReference type="ARBA" id="ARBA00022670"/>
    </source>
</evidence>
<gene>
    <name evidence="5" type="ORF">BKG84_03880</name>
</gene>
<keyword evidence="2" id="KW-0645">Protease</keyword>
<feature type="domain" description="Prohead serine protease" evidence="4">
    <location>
        <begin position="7"/>
        <end position="154"/>
    </location>
</feature>
<dbReference type="EMBL" id="MLIS01000001">
    <property type="protein sequence ID" value="OHU77665.1"/>
    <property type="molecule type" value="Genomic_DNA"/>
</dbReference>
<keyword evidence="1" id="KW-1188">Viral release from host cell</keyword>
<dbReference type="GO" id="GO:0006508">
    <property type="term" value="P:proteolysis"/>
    <property type="evidence" value="ECO:0007669"/>
    <property type="project" value="UniProtKB-KW"/>
</dbReference>
<protein>
    <recommendedName>
        <fullName evidence="4">Prohead serine protease domain-containing protein</fullName>
    </recommendedName>
</protein>
<keyword evidence="6" id="KW-1185">Reference proteome</keyword>
<evidence type="ECO:0000256" key="3">
    <source>
        <dbReference type="ARBA" id="ARBA00022801"/>
    </source>
</evidence>
<dbReference type="RefSeq" id="WP_070949956.1">
    <property type="nucleotide sequence ID" value="NZ_CP050145.1"/>
</dbReference>
<comment type="caution">
    <text evidence="5">The sequence shown here is derived from an EMBL/GenBank/DDBJ whole genome shotgun (WGS) entry which is preliminary data.</text>
</comment>
<organism evidence="5 6">
    <name type="scientific">Mycobacteroides chelonae</name>
    <name type="common">Mycobacterium chelonae</name>
    <dbReference type="NCBI Taxonomy" id="1774"/>
    <lineage>
        <taxon>Bacteria</taxon>
        <taxon>Bacillati</taxon>
        <taxon>Actinomycetota</taxon>
        <taxon>Actinomycetes</taxon>
        <taxon>Mycobacteriales</taxon>
        <taxon>Mycobacteriaceae</taxon>
        <taxon>Mycobacteroides</taxon>
    </lineage>
</organism>
<evidence type="ECO:0000259" key="4">
    <source>
        <dbReference type="Pfam" id="PF04586"/>
    </source>
</evidence>
<accession>A0A1S1M6Z8</accession>
<evidence type="ECO:0000256" key="1">
    <source>
        <dbReference type="ARBA" id="ARBA00022612"/>
    </source>
</evidence>
<dbReference type="InterPro" id="IPR054613">
    <property type="entry name" value="Peptidase_S78_dom"/>
</dbReference>
<dbReference type="Pfam" id="PF04586">
    <property type="entry name" value="Peptidase_S78"/>
    <property type="match status" value="1"/>
</dbReference>
<proteinExistence type="predicted"/>
<dbReference type="NCBIfam" id="TIGR01543">
    <property type="entry name" value="proheadase_HK97"/>
    <property type="match status" value="1"/>
</dbReference>
<reference evidence="5 6" key="1">
    <citation type="submission" date="2016-10" db="EMBL/GenBank/DDBJ databases">
        <title>Evaluation of Human, Veterinary and Environmental Mycobacterium chelonae Isolates by Core Genome Phylogenomic Analysis, Targeted Gene Comparison, and Anti-microbial Susceptibility Patterns: A Tale of Mistaken Identities.</title>
        <authorList>
            <person name="Fogelson S.B."/>
            <person name="Camus A.C."/>
            <person name="Lorenz W."/>
            <person name="Vasireddy R."/>
            <person name="Vasireddy S."/>
            <person name="Smith T."/>
            <person name="Brown-Elliott B.A."/>
            <person name="Wallace R.J.Jr."/>
            <person name="Hasan N.A."/>
            <person name="Reischl U."/>
            <person name="Sanchez S."/>
        </authorList>
    </citation>
    <scope>NUCLEOTIDE SEQUENCE [LARGE SCALE GENOMIC DNA]</scope>
    <source>
        <strain evidence="5 6">15518</strain>
    </source>
</reference>
<keyword evidence="3" id="KW-0378">Hydrolase</keyword>
<dbReference type="InterPro" id="IPR006433">
    <property type="entry name" value="Prohead_protease"/>
</dbReference>
<dbReference type="AlphaFoldDB" id="A0A1S1M6Z8"/>